<protein>
    <submittedName>
        <fullName evidence="2">Uncharacterized protein</fullName>
    </submittedName>
</protein>
<dbReference type="EMBL" id="BQKA01000018">
    <property type="protein sequence ID" value="GJM50034.1"/>
    <property type="molecule type" value="Genomic_DNA"/>
</dbReference>
<proteinExistence type="predicted"/>
<dbReference type="RefSeq" id="WP_264846065.1">
    <property type="nucleotide sequence ID" value="NZ_BPMA01000017.1"/>
</dbReference>
<organism evidence="2 4">
    <name type="scientific">Capnocytophaga catalasegens</name>
    <dbReference type="NCBI Taxonomy" id="1004260"/>
    <lineage>
        <taxon>Bacteria</taxon>
        <taxon>Pseudomonadati</taxon>
        <taxon>Bacteroidota</taxon>
        <taxon>Flavobacteriia</taxon>
        <taxon>Flavobacteriales</taxon>
        <taxon>Flavobacteriaceae</taxon>
        <taxon>Capnocytophaga</taxon>
    </lineage>
</organism>
<evidence type="ECO:0000256" key="1">
    <source>
        <dbReference type="SAM" id="Coils"/>
    </source>
</evidence>
<dbReference type="Proteomes" id="UP001207736">
    <property type="component" value="Unassembled WGS sequence"/>
</dbReference>
<keyword evidence="5" id="KW-1185">Reference proteome</keyword>
<evidence type="ECO:0000313" key="4">
    <source>
        <dbReference type="Proteomes" id="UP001207736"/>
    </source>
</evidence>
<reference evidence="2 5" key="1">
    <citation type="submission" date="2021-11" db="EMBL/GenBank/DDBJ databases">
        <title>Draft genome sequence of Capnocytophaga sp. strain KC07075 isolated from cat oral cavity.</title>
        <authorList>
            <person name="Suzuki M."/>
            <person name="Imaoka K."/>
            <person name="Kimura M."/>
            <person name="Morikawa S."/>
            <person name="Maeda K."/>
        </authorList>
    </citation>
    <scope>NUCLEOTIDE SEQUENCE</scope>
    <source>
        <strain evidence="2">KC07075</strain>
        <strain evidence="3 5">KC07079</strain>
    </source>
</reference>
<dbReference type="Proteomes" id="UP001208692">
    <property type="component" value="Unassembled WGS sequence"/>
</dbReference>
<feature type="coiled-coil region" evidence="1">
    <location>
        <begin position="55"/>
        <end position="89"/>
    </location>
</feature>
<dbReference type="EMBL" id="BQKB01000051">
    <property type="protein sequence ID" value="GJM53905.1"/>
    <property type="molecule type" value="Genomic_DNA"/>
</dbReference>
<evidence type="ECO:0000313" key="5">
    <source>
        <dbReference type="Proteomes" id="UP001208692"/>
    </source>
</evidence>
<comment type="caution">
    <text evidence="2">The sequence shown here is derived from an EMBL/GenBank/DDBJ whole genome shotgun (WGS) entry which is preliminary data.</text>
</comment>
<dbReference type="AlphaFoldDB" id="A0AAV5AU44"/>
<name>A0AAV5AU44_9FLAO</name>
<evidence type="ECO:0000313" key="2">
    <source>
        <dbReference type="EMBL" id="GJM50034.1"/>
    </source>
</evidence>
<accession>A0AAV5AU44</accession>
<sequence length="94" mass="11413">MSKEYYRKRIADKKQDIIVLRAKIDKLKEDKKKRMDYFARNIKSTTSASSKENYRKNKVKESEKYTRDIDNLKKKIESIKKEIDQYKKLMTNSK</sequence>
<gene>
    <name evidence="2" type="ORF">RCZ15_10090</name>
    <name evidence="3" type="ORF">RCZ16_22210</name>
</gene>
<keyword evidence="1" id="KW-0175">Coiled coil</keyword>
<evidence type="ECO:0000313" key="3">
    <source>
        <dbReference type="EMBL" id="GJM53905.1"/>
    </source>
</evidence>